<gene>
    <name evidence="2" type="ORF">PUNSTDRAFT_139540</name>
</gene>
<dbReference type="EMBL" id="JH687564">
    <property type="protein sequence ID" value="EIN03449.1"/>
    <property type="molecule type" value="Genomic_DNA"/>
</dbReference>
<proteinExistence type="predicted"/>
<protein>
    <submittedName>
        <fullName evidence="2">Uncharacterized protein</fullName>
    </submittedName>
</protein>
<feature type="compositionally biased region" description="Low complexity" evidence="1">
    <location>
        <begin position="94"/>
        <end position="111"/>
    </location>
</feature>
<dbReference type="HOGENOM" id="CLU_1147677_0_0_1"/>
<feature type="compositionally biased region" description="Polar residues" evidence="1">
    <location>
        <begin position="120"/>
        <end position="130"/>
    </location>
</feature>
<dbReference type="KEGG" id="psq:PUNSTDRAFT_139540"/>
<organism evidence="2 3">
    <name type="scientific">Punctularia strigosozonata (strain HHB-11173)</name>
    <name type="common">White-rot fungus</name>
    <dbReference type="NCBI Taxonomy" id="741275"/>
    <lineage>
        <taxon>Eukaryota</taxon>
        <taxon>Fungi</taxon>
        <taxon>Dikarya</taxon>
        <taxon>Basidiomycota</taxon>
        <taxon>Agaricomycotina</taxon>
        <taxon>Agaricomycetes</taxon>
        <taxon>Corticiales</taxon>
        <taxon>Punctulariaceae</taxon>
        <taxon>Punctularia</taxon>
    </lineage>
</organism>
<evidence type="ECO:0000256" key="1">
    <source>
        <dbReference type="SAM" id="MobiDB-lite"/>
    </source>
</evidence>
<name>R7S0S2_PUNST</name>
<accession>R7S0S2</accession>
<dbReference type="RefSeq" id="XP_007389316.1">
    <property type="nucleotide sequence ID" value="XM_007389254.1"/>
</dbReference>
<keyword evidence="3" id="KW-1185">Reference proteome</keyword>
<dbReference type="GeneID" id="18880339"/>
<evidence type="ECO:0000313" key="2">
    <source>
        <dbReference type="EMBL" id="EIN03449.1"/>
    </source>
</evidence>
<evidence type="ECO:0000313" key="3">
    <source>
        <dbReference type="Proteomes" id="UP000054196"/>
    </source>
</evidence>
<feature type="region of interest" description="Disordered" evidence="1">
    <location>
        <begin position="94"/>
        <end position="130"/>
    </location>
</feature>
<dbReference type="Proteomes" id="UP000054196">
    <property type="component" value="Unassembled WGS sequence"/>
</dbReference>
<dbReference type="AlphaFoldDB" id="R7S0S2"/>
<sequence>MPARSYTALKRAGRLQALHDTPLSPDVASDVNAADTLTQEVFGLTVADDGIISDSRPGPLWASRQAKLPDAAISSTAHIVDSLNDVIRVSIPASDPSPPASAGAAMAESGSTISPAVPTPTGTVADASSTFTGHSTRFERRSDNLTRRAIVCLNHIEMDISLYMERKRVLDVDRSLNSFLELRDRLDRIKENVAGITRRIDAVIDGKRRVEGQLAVLYSELERWKDQIKLGPASCVYDSGVF</sequence>
<reference evidence="3" key="1">
    <citation type="journal article" date="2012" name="Science">
        <title>The Paleozoic origin of enzymatic lignin decomposition reconstructed from 31 fungal genomes.</title>
        <authorList>
            <person name="Floudas D."/>
            <person name="Binder M."/>
            <person name="Riley R."/>
            <person name="Barry K."/>
            <person name="Blanchette R.A."/>
            <person name="Henrissat B."/>
            <person name="Martinez A.T."/>
            <person name="Otillar R."/>
            <person name="Spatafora J.W."/>
            <person name="Yadav J.S."/>
            <person name="Aerts A."/>
            <person name="Benoit I."/>
            <person name="Boyd A."/>
            <person name="Carlson A."/>
            <person name="Copeland A."/>
            <person name="Coutinho P.M."/>
            <person name="de Vries R.P."/>
            <person name="Ferreira P."/>
            <person name="Findley K."/>
            <person name="Foster B."/>
            <person name="Gaskell J."/>
            <person name="Glotzer D."/>
            <person name="Gorecki P."/>
            <person name="Heitman J."/>
            <person name="Hesse C."/>
            <person name="Hori C."/>
            <person name="Igarashi K."/>
            <person name="Jurgens J.A."/>
            <person name="Kallen N."/>
            <person name="Kersten P."/>
            <person name="Kohler A."/>
            <person name="Kuees U."/>
            <person name="Kumar T.K.A."/>
            <person name="Kuo A."/>
            <person name="LaButti K."/>
            <person name="Larrondo L.F."/>
            <person name="Lindquist E."/>
            <person name="Ling A."/>
            <person name="Lombard V."/>
            <person name="Lucas S."/>
            <person name="Lundell T."/>
            <person name="Martin R."/>
            <person name="McLaughlin D.J."/>
            <person name="Morgenstern I."/>
            <person name="Morin E."/>
            <person name="Murat C."/>
            <person name="Nagy L.G."/>
            <person name="Nolan M."/>
            <person name="Ohm R.A."/>
            <person name="Patyshakuliyeva A."/>
            <person name="Rokas A."/>
            <person name="Ruiz-Duenas F.J."/>
            <person name="Sabat G."/>
            <person name="Salamov A."/>
            <person name="Samejima M."/>
            <person name="Schmutz J."/>
            <person name="Slot J.C."/>
            <person name="St John F."/>
            <person name="Stenlid J."/>
            <person name="Sun H."/>
            <person name="Sun S."/>
            <person name="Syed K."/>
            <person name="Tsang A."/>
            <person name="Wiebenga A."/>
            <person name="Young D."/>
            <person name="Pisabarro A."/>
            <person name="Eastwood D.C."/>
            <person name="Martin F."/>
            <person name="Cullen D."/>
            <person name="Grigoriev I.V."/>
            <person name="Hibbett D.S."/>
        </authorList>
    </citation>
    <scope>NUCLEOTIDE SEQUENCE [LARGE SCALE GENOMIC DNA]</scope>
    <source>
        <strain evidence="3">HHB-11173 SS5</strain>
    </source>
</reference>